<dbReference type="OrthoDB" id="603670at2759"/>
<name>A0A5J9WCE8_9POAL</name>
<feature type="compositionally biased region" description="Basic and acidic residues" evidence="1">
    <location>
        <begin position="410"/>
        <end position="421"/>
    </location>
</feature>
<proteinExistence type="predicted"/>
<evidence type="ECO:0000256" key="1">
    <source>
        <dbReference type="SAM" id="MobiDB-lite"/>
    </source>
</evidence>
<keyword evidence="4" id="KW-1185">Reference proteome</keyword>
<dbReference type="PANTHER" id="PTHR33074:SF18">
    <property type="entry name" value="OS06G0718700 PROTEIN"/>
    <property type="match status" value="1"/>
</dbReference>
<gene>
    <name evidence="3" type="ORF">EJB05_05341</name>
</gene>
<dbReference type="Pfam" id="PF07762">
    <property type="entry name" value="DUF1618"/>
    <property type="match status" value="1"/>
</dbReference>
<dbReference type="PANTHER" id="PTHR33074">
    <property type="entry name" value="EXPRESSED PROTEIN-RELATED"/>
    <property type="match status" value="1"/>
</dbReference>
<organism evidence="3 4">
    <name type="scientific">Eragrostis curvula</name>
    <name type="common">weeping love grass</name>
    <dbReference type="NCBI Taxonomy" id="38414"/>
    <lineage>
        <taxon>Eukaryota</taxon>
        <taxon>Viridiplantae</taxon>
        <taxon>Streptophyta</taxon>
        <taxon>Embryophyta</taxon>
        <taxon>Tracheophyta</taxon>
        <taxon>Spermatophyta</taxon>
        <taxon>Magnoliopsida</taxon>
        <taxon>Liliopsida</taxon>
        <taxon>Poales</taxon>
        <taxon>Poaceae</taxon>
        <taxon>PACMAD clade</taxon>
        <taxon>Chloridoideae</taxon>
        <taxon>Eragrostideae</taxon>
        <taxon>Eragrostidinae</taxon>
        <taxon>Eragrostis</taxon>
    </lineage>
</organism>
<evidence type="ECO:0000313" key="3">
    <source>
        <dbReference type="EMBL" id="TVU45838.1"/>
    </source>
</evidence>
<dbReference type="Gramene" id="TVU45838">
    <property type="protein sequence ID" value="TVU45838"/>
    <property type="gene ID" value="EJB05_05341"/>
</dbReference>
<reference evidence="3 4" key="1">
    <citation type="journal article" date="2019" name="Sci. Rep.">
        <title>A high-quality genome of Eragrostis curvula grass provides insights into Poaceae evolution and supports new strategies to enhance forage quality.</title>
        <authorList>
            <person name="Carballo J."/>
            <person name="Santos B.A.C.M."/>
            <person name="Zappacosta D."/>
            <person name="Garbus I."/>
            <person name="Selva J.P."/>
            <person name="Gallo C.A."/>
            <person name="Diaz A."/>
            <person name="Albertini E."/>
            <person name="Caccamo M."/>
            <person name="Echenique V."/>
        </authorList>
    </citation>
    <scope>NUCLEOTIDE SEQUENCE [LARGE SCALE GENOMIC DNA]</scope>
    <source>
        <strain evidence="4">cv. Victoria</strain>
        <tissue evidence="3">Leaf</tissue>
    </source>
</reference>
<dbReference type="AlphaFoldDB" id="A0A5J9WCE8"/>
<evidence type="ECO:0000313" key="4">
    <source>
        <dbReference type="Proteomes" id="UP000324897"/>
    </source>
</evidence>
<dbReference type="InterPro" id="IPR011676">
    <property type="entry name" value="DUF1618"/>
</dbReference>
<dbReference type="EMBL" id="RWGY01000004">
    <property type="protein sequence ID" value="TVU45838.1"/>
    <property type="molecule type" value="Genomic_DNA"/>
</dbReference>
<dbReference type="Proteomes" id="UP000324897">
    <property type="component" value="Chromosome 5"/>
</dbReference>
<comment type="caution">
    <text evidence="3">The sequence shown here is derived from an EMBL/GenBank/DDBJ whole genome shotgun (WGS) entry which is preliminary data.</text>
</comment>
<feature type="region of interest" description="Disordered" evidence="1">
    <location>
        <begin position="402"/>
        <end position="421"/>
    </location>
</feature>
<accession>A0A5J9WCE8</accession>
<sequence length="421" mass="46552">MAVSHDISSCVLLHVWADVADSSRNATTASSATSEGEPIWVSFRGADPPALSTLAVHIPDRKPSADVRMMPKLLSVARRPLPPPRGRHTELRRRRRLRCSGSDEQTRLGAEIQPSHVPLHRRFAAGKLDLAGDVGGGAAAGHVVPRPRLGALAGVPYITTKVIVLGGDQGTIGWVDLWRGIILCDVLSEKPELRDMPLPSPTRGGRISFRNSDPYFFRDINVDKLRNTIKYVDMVMRPRELPFTPSCFSCAEPENEVVLGDWKATTYTMPIPVTSWNDWRRGCFIRSDDLELPVDNPEYCNLLRDKLMISSSDSKEQEATEEVTCLSPESMQMAHPALSTGDDDIVYMLAMGPSMEKGIKLMVAVDAKAGTLQAVANTDAIRYLDFLTRDYVTSWIPKHLKATGTSASSQHKEHELKLENM</sequence>
<protein>
    <recommendedName>
        <fullName evidence="2">DUF1618 domain-containing protein</fullName>
    </recommendedName>
</protein>
<feature type="non-terminal residue" evidence="3">
    <location>
        <position position="1"/>
    </location>
</feature>
<evidence type="ECO:0000259" key="2">
    <source>
        <dbReference type="Pfam" id="PF07762"/>
    </source>
</evidence>
<feature type="domain" description="DUF1618" evidence="2">
    <location>
        <begin position="174"/>
        <end position="347"/>
    </location>
</feature>